<name>A0ABT3QM46_9HYPH</name>
<comment type="caution">
    <text evidence="1">The sequence shown here is derived from an EMBL/GenBank/DDBJ whole genome shotgun (WGS) entry which is preliminary data.</text>
</comment>
<reference evidence="1 2" key="1">
    <citation type="submission" date="2022-11" db="EMBL/GenBank/DDBJ databases">
        <title>Brucella sp. YY2X, whole genome shotgun sequencing project.</title>
        <authorList>
            <person name="Yang Y."/>
        </authorList>
    </citation>
    <scope>NUCLEOTIDE SEQUENCE [LARGE SCALE GENOMIC DNA]</scope>
    <source>
        <strain evidence="1 2">YY2X</strain>
    </source>
</reference>
<evidence type="ECO:0008006" key="3">
    <source>
        <dbReference type="Google" id="ProtNLM"/>
    </source>
</evidence>
<gene>
    <name evidence="1" type="ORF">OPR82_07795</name>
</gene>
<organism evidence="1 2">
    <name type="scientific">Ochrobactrum chromiisoli</name>
    <dbReference type="NCBI Taxonomy" id="2993941"/>
    <lineage>
        <taxon>Bacteria</taxon>
        <taxon>Pseudomonadati</taxon>
        <taxon>Pseudomonadota</taxon>
        <taxon>Alphaproteobacteria</taxon>
        <taxon>Hyphomicrobiales</taxon>
        <taxon>Brucellaceae</taxon>
        <taxon>Brucella/Ochrobactrum group</taxon>
        <taxon>Ochrobactrum</taxon>
    </lineage>
</organism>
<evidence type="ECO:0000313" key="2">
    <source>
        <dbReference type="Proteomes" id="UP001301216"/>
    </source>
</evidence>
<dbReference type="RefSeq" id="WP_265984128.1">
    <property type="nucleotide sequence ID" value="NZ_JAPHAV010000002.1"/>
</dbReference>
<dbReference type="Proteomes" id="UP001301216">
    <property type="component" value="Unassembled WGS sequence"/>
</dbReference>
<evidence type="ECO:0000313" key="1">
    <source>
        <dbReference type="EMBL" id="MCX2696676.1"/>
    </source>
</evidence>
<keyword evidence="2" id="KW-1185">Reference proteome</keyword>
<protein>
    <recommendedName>
        <fullName evidence="3">Winged helix-turn-helix domain-containing protein</fullName>
    </recommendedName>
</protein>
<dbReference type="EMBL" id="JAPHAV010000002">
    <property type="protein sequence ID" value="MCX2696676.1"/>
    <property type="molecule type" value="Genomic_DNA"/>
</dbReference>
<accession>A0ABT3QM46</accession>
<sequence>MSSPSIDLQDAPLPRGQRAIVEALASVHPRRMFINDLVDNVYQLDPNGGPENAHQTVLVQIHYLRKTLPAYGWTIPKRQRGVEPNGYYRLAPVANDNVEPQRSAA</sequence>
<proteinExistence type="predicted"/>